<comment type="caution">
    <text evidence="5">The sequence shown here is derived from an EMBL/GenBank/DDBJ whole genome shotgun (WGS) entry which is preliminary data.</text>
</comment>
<dbReference type="EMBL" id="MAVT02000275">
    <property type="protein sequence ID" value="POS77371.1"/>
    <property type="molecule type" value="Genomic_DNA"/>
</dbReference>
<dbReference type="GO" id="GO:0046872">
    <property type="term" value="F:metal ion binding"/>
    <property type="evidence" value="ECO:0007669"/>
    <property type="project" value="UniProtKB-KW"/>
</dbReference>
<dbReference type="GO" id="GO:0016846">
    <property type="term" value="F:carbon-sulfur lyase activity"/>
    <property type="evidence" value="ECO:0007669"/>
    <property type="project" value="InterPro"/>
</dbReference>
<dbReference type="InterPro" id="IPR006913">
    <property type="entry name" value="CENP-V/GFA"/>
</dbReference>
<keyword evidence="3" id="KW-0862">Zinc</keyword>
<dbReference type="SUPFAM" id="SSF51316">
    <property type="entry name" value="Mss4-like"/>
    <property type="match status" value="2"/>
</dbReference>
<comment type="similarity">
    <text evidence="1">Belongs to the Gfa family.</text>
</comment>
<dbReference type="Proteomes" id="UP000094444">
    <property type="component" value="Unassembled WGS sequence"/>
</dbReference>
<name>A0A2P5I4E8_DIAHE</name>
<organism evidence="5 6">
    <name type="scientific">Diaporthe helianthi</name>
    <dbReference type="NCBI Taxonomy" id="158607"/>
    <lineage>
        <taxon>Eukaryota</taxon>
        <taxon>Fungi</taxon>
        <taxon>Dikarya</taxon>
        <taxon>Ascomycota</taxon>
        <taxon>Pezizomycotina</taxon>
        <taxon>Sordariomycetes</taxon>
        <taxon>Sordariomycetidae</taxon>
        <taxon>Diaporthales</taxon>
        <taxon>Diaporthaceae</taxon>
        <taxon>Diaporthe</taxon>
    </lineage>
</organism>
<protein>
    <submittedName>
        <fullName evidence="5">Glutathione-dependent formaldehyde-activating enzyme</fullName>
    </submittedName>
</protein>
<proteinExistence type="inferred from homology"/>
<dbReference type="PROSITE" id="PS51891">
    <property type="entry name" value="CENP_V_GFA"/>
    <property type="match status" value="2"/>
</dbReference>
<dbReference type="PANTHER" id="PTHR28620:SF1">
    <property type="entry name" value="CENP-V_GFA DOMAIN-CONTAINING PROTEIN"/>
    <property type="match status" value="1"/>
</dbReference>
<dbReference type="AlphaFoldDB" id="A0A2P5I4E8"/>
<gene>
    <name evidence="5" type="ORF">DHEL01_v204223</name>
</gene>
<keyword evidence="6" id="KW-1185">Reference proteome</keyword>
<accession>A0A2P5I4E8</accession>
<dbReference type="InterPro" id="IPR011057">
    <property type="entry name" value="Mss4-like_sf"/>
</dbReference>
<dbReference type="Pfam" id="PF04828">
    <property type="entry name" value="GFA"/>
    <property type="match status" value="1"/>
</dbReference>
<evidence type="ECO:0000259" key="4">
    <source>
        <dbReference type="PROSITE" id="PS51891"/>
    </source>
</evidence>
<evidence type="ECO:0000313" key="6">
    <source>
        <dbReference type="Proteomes" id="UP000094444"/>
    </source>
</evidence>
<keyword evidence="2" id="KW-0479">Metal-binding</keyword>
<evidence type="ECO:0000256" key="2">
    <source>
        <dbReference type="ARBA" id="ARBA00022723"/>
    </source>
</evidence>
<dbReference type="OrthoDB" id="2993351at2759"/>
<feature type="domain" description="CENP-V/GFA" evidence="4">
    <location>
        <begin position="10"/>
        <end position="113"/>
    </location>
</feature>
<dbReference type="InterPro" id="IPR052355">
    <property type="entry name" value="CENP-V-like"/>
</dbReference>
<sequence length="287" mass="31959">MSSDGHLKTYRGNCHCGAFVYEAKLPEITSYTECNCSICRKKGYAYLIPTQLDIIKGSIDDLATYTFNKGGYVHRFCPNCGTALLASSPQRTIINARALQNLDLLSLNVKPFDGKAFGPPYEPAVYKGPALAVGEGGKIYHGSCHCGRVTLAVRVDKPLELRDITVDEERICVCNCSACSRGAYIWIYPRIEDTVIDGEENLEYLLFNTNVTRKGFCRHCGVHICNAPSPLTDADEEALKDSVRGLRERTKTVRPITLRVLDDFDFKTVGTQKLDGWNFIKPLYVNP</sequence>
<dbReference type="Gene3D" id="2.170.150.70">
    <property type="match status" value="2"/>
</dbReference>
<dbReference type="InParanoid" id="A0A2P5I4E8"/>
<reference evidence="5" key="1">
    <citation type="submission" date="2017-09" db="EMBL/GenBank/DDBJ databases">
        <title>Polyketide synthases of a Diaporthe helianthi virulent isolate.</title>
        <authorList>
            <person name="Baroncelli R."/>
        </authorList>
    </citation>
    <scope>NUCLEOTIDE SEQUENCE [LARGE SCALE GENOMIC DNA]</scope>
    <source>
        <strain evidence="5">7/96</strain>
    </source>
</reference>
<evidence type="ECO:0000256" key="3">
    <source>
        <dbReference type="ARBA" id="ARBA00022833"/>
    </source>
</evidence>
<evidence type="ECO:0000256" key="1">
    <source>
        <dbReference type="ARBA" id="ARBA00005495"/>
    </source>
</evidence>
<evidence type="ECO:0000313" key="5">
    <source>
        <dbReference type="EMBL" id="POS77371.1"/>
    </source>
</evidence>
<dbReference type="PANTHER" id="PTHR28620">
    <property type="entry name" value="CENTROMERE PROTEIN V"/>
    <property type="match status" value="1"/>
</dbReference>
<feature type="domain" description="CENP-V/GFA" evidence="4">
    <location>
        <begin position="140"/>
        <end position="278"/>
    </location>
</feature>